<keyword evidence="2" id="KW-1185">Reference proteome</keyword>
<dbReference type="InParanoid" id="A0A2P5EAH2"/>
<protein>
    <submittedName>
        <fullName evidence="1">Uncharacterized protein</fullName>
    </submittedName>
</protein>
<evidence type="ECO:0000313" key="2">
    <source>
        <dbReference type="Proteomes" id="UP000237000"/>
    </source>
</evidence>
<dbReference type="EMBL" id="JXTC01000192">
    <property type="protein sequence ID" value="PON82548.1"/>
    <property type="molecule type" value="Genomic_DNA"/>
</dbReference>
<proteinExistence type="predicted"/>
<sequence length="71" mass="8431">MIFFHDHRLFHELLKRPLGILVRIEERRHEIPDFALRRAVGRRQRHEGKIGVVERVRGVELGMNNGYGKAF</sequence>
<accession>A0A2P5EAH2</accession>
<reference evidence="2" key="1">
    <citation type="submission" date="2016-06" db="EMBL/GenBank/DDBJ databases">
        <title>Parallel loss of symbiosis genes in relatives of nitrogen-fixing non-legume Parasponia.</title>
        <authorList>
            <person name="Van Velzen R."/>
            <person name="Holmer R."/>
            <person name="Bu F."/>
            <person name="Rutten L."/>
            <person name="Van Zeijl A."/>
            <person name="Liu W."/>
            <person name="Santuari L."/>
            <person name="Cao Q."/>
            <person name="Sharma T."/>
            <person name="Shen D."/>
            <person name="Roswanjaya Y."/>
            <person name="Wardhani T."/>
            <person name="Kalhor M.S."/>
            <person name="Jansen J."/>
            <person name="Van den Hoogen J."/>
            <person name="Gungor B."/>
            <person name="Hartog M."/>
            <person name="Hontelez J."/>
            <person name="Verver J."/>
            <person name="Yang W.-C."/>
            <person name="Schijlen E."/>
            <person name="Repin R."/>
            <person name="Schilthuizen M."/>
            <person name="Schranz E."/>
            <person name="Heidstra R."/>
            <person name="Miyata K."/>
            <person name="Fedorova E."/>
            <person name="Kohlen W."/>
            <person name="Bisseling T."/>
            <person name="Smit S."/>
            <person name="Geurts R."/>
        </authorList>
    </citation>
    <scope>NUCLEOTIDE SEQUENCE [LARGE SCALE GENOMIC DNA]</scope>
    <source>
        <strain evidence="2">cv. RG33-2</strain>
    </source>
</reference>
<evidence type="ECO:0000313" key="1">
    <source>
        <dbReference type="EMBL" id="PON82548.1"/>
    </source>
</evidence>
<organism evidence="1 2">
    <name type="scientific">Trema orientale</name>
    <name type="common">Charcoal tree</name>
    <name type="synonym">Celtis orientalis</name>
    <dbReference type="NCBI Taxonomy" id="63057"/>
    <lineage>
        <taxon>Eukaryota</taxon>
        <taxon>Viridiplantae</taxon>
        <taxon>Streptophyta</taxon>
        <taxon>Embryophyta</taxon>
        <taxon>Tracheophyta</taxon>
        <taxon>Spermatophyta</taxon>
        <taxon>Magnoliopsida</taxon>
        <taxon>eudicotyledons</taxon>
        <taxon>Gunneridae</taxon>
        <taxon>Pentapetalae</taxon>
        <taxon>rosids</taxon>
        <taxon>fabids</taxon>
        <taxon>Rosales</taxon>
        <taxon>Cannabaceae</taxon>
        <taxon>Trema</taxon>
    </lineage>
</organism>
<dbReference type="AlphaFoldDB" id="A0A2P5EAH2"/>
<name>A0A2P5EAH2_TREOI</name>
<dbReference type="Proteomes" id="UP000237000">
    <property type="component" value="Unassembled WGS sequence"/>
</dbReference>
<gene>
    <name evidence="1" type="ORF">TorRG33x02_216330</name>
</gene>
<comment type="caution">
    <text evidence="1">The sequence shown here is derived from an EMBL/GenBank/DDBJ whole genome shotgun (WGS) entry which is preliminary data.</text>
</comment>